<dbReference type="InterPro" id="IPR010982">
    <property type="entry name" value="Lambda_DNA-bd_dom_sf"/>
</dbReference>
<comment type="caution">
    <text evidence="3">The sequence shown here is derived from an EMBL/GenBank/DDBJ whole genome shotgun (WGS) entry which is preliminary data.</text>
</comment>
<keyword evidence="1" id="KW-0238">DNA-binding</keyword>
<dbReference type="PROSITE" id="PS50943">
    <property type="entry name" value="HTH_CROC1"/>
    <property type="match status" value="1"/>
</dbReference>
<sequence length="111" mass="12176">MAFADRLAFARKQKKMKQSDLGKMVGTSGDIIGKYERGENVPSIDVATKIADALGVTLDYLVKDGEYEQIDNDTLKKLKAIQELDSDTKAHIFATIDAFIKAAKLKNIAAL</sequence>
<dbReference type="RefSeq" id="WP_264744781.1">
    <property type="nucleotide sequence ID" value="NZ_JAPDHV010000015.1"/>
</dbReference>
<evidence type="ECO:0000313" key="4">
    <source>
        <dbReference type="Proteomes" id="UP001163719"/>
    </source>
</evidence>
<evidence type="ECO:0000259" key="2">
    <source>
        <dbReference type="PROSITE" id="PS50943"/>
    </source>
</evidence>
<name>A0ABT3HSW0_9FLAO</name>
<feature type="domain" description="HTH cro/C1-type" evidence="2">
    <location>
        <begin position="7"/>
        <end position="61"/>
    </location>
</feature>
<organism evidence="3 4">
    <name type="scientific">Chryseobacterium oryctis</name>
    <dbReference type="NCBI Taxonomy" id="2952618"/>
    <lineage>
        <taxon>Bacteria</taxon>
        <taxon>Pseudomonadati</taxon>
        <taxon>Bacteroidota</taxon>
        <taxon>Flavobacteriia</taxon>
        <taxon>Flavobacteriales</taxon>
        <taxon>Weeksellaceae</taxon>
        <taxon>Chryseobacterium group</taxon>
        <taxon>Chryseobacterium</taxon>
    </lineage>
</organism>
<reference evidence="3" key="1">
    <citation type="submission" date="2022-10" db="EMBL/GenBank/DDBJ databases">
        <title>Chryseobacterium babae sp. nov. isolated from the gut of the beetle Oryctes rhinoceros, and Chryseobacterium kimseyorum sp. nov., isolated from a stick insect rearing cage.</title>
        <authorList>
            <person name="Shelomi M."/>
            <person name="Han C.-J."/>
            <person name="Chen W.-M."/>
            <person name="Chen H.-K."/>
            <person name="Liaw S.-J."/>
            <person name="Muhle E."/>
            <person name="Clermont D."/>
        </authorList>
    </citation>
    <scope>NUCLEOTIDE SEQUENCE</scope>
    <source>
        <strain evidence="3">WLa1L2M3</strain>
    </source>
</reference>
<evidence type="ECO:0000313" key="3">
    <source>
        <dbReference type="EMBL" id="MCW3162872.1"/>
    </source>
</evidence>
<dbReference type="InterPro" id="IPR001387">
    <property type="entry name" value="Cro/C1-type_HTH"/>
</dbReference>
<dbReference type="Gene3D" id="1.10.260.40">
    <property type="entry name" value="lambda repressor-like DNA-binding domains"/>
    <property type="match status" value="1"/>
</dbReference>
<dbReference type="InterPro" id="IPR049639">
    <property type="entry name" value="RstR"/>
</dbReference>
<dbReference type="EMBL" id="JAPDHV010000015">
    <property type="protein sequence ID" value="MCW3162872.1"/>
    <property type="molecule type" value="Genomic_DNA"/>
</dbReference>
<protein>
    <submittedName>
        <fullName evidence="3">Helix-turn-helix transcriptional regulator</fullName>
    </submittedName>
</protein>
<evidence type="ECO:0000256" key="1">
    <source>
        <dbReference type="ARBA" id="ARBA00023125"/>
    </source>
</evidence>
<dbReference type="PANTHER" id="PTHR46558:SF11">
    <property type="entry name" value="HTH-TYPE TRANSCRIPTIONAL REGULATOR XRE"/>
    <property type="match status" value="1"/>
</dbReference>
<dbReference type="Pfam" id="PF01381">
    <property type="entry name" value="HTH_3"/>
    <property type="match status" value="1"/>
</dbReference>
<dbReference type="PANTHER" id="PTHR46558">
    <property type="entry name" value="TRACRIPTIONAL REGULATORY PROTEIN-RELATED-RELATED"/>
    <property type="match status" value="1"/>
</dbReference>
<dbReference type="Proteomes" id="UP001163719">
    <property type="component" value="Unassembled WGS sequence"/>
</dbReference>
<dbReference type="SMART" id="SM00530">
    <property type="entry name" value="HTH_XRE"/>
    <property type="match status" value="1"/>
</dbReference>
<accession>A0ABT3HSW0</accession>
<gene>
    <name evidence="3" type="ORF">OH806_16500</name>
</gene>
<proteinExistence type="predicted"/>
<dbReference type="CDD" id="cd00093">
    <property type="entry name" value="HTH_XRE"/>
    <property type="match status" value="1"/>
</dbReference>
<dbReference type="SUPFAM" id="SSF47413">
    <property type="entry name" value="lambda repressor-like DNA-binding domains"/>
    <property type="match status" value="1"/>
</dbReference>
<keyword evidence="4" id="KW-1185">Reference proteome</keyword>
<dbReference type="NCBIfam" id="NF041951">
    <property type="entry name" value="phage_RstR"/>
    <property type="match status" value="1"/>
</dbReference>